<sequence length="140" mass="15476">MIFSSIGRVAFSYSGFLTAGSNSFRRPGGIYDTHYFKALEVIASTSGHYAFASGSTTDLYGCLYDSFSQYSPFSNLIECNDDYAPGVNFRLEIHLLAYQSKVLVVTTYEPSETASFDLKAYGPGIITGEDIPYSQKYEID</sequence>
<accession>A0A816FK08</accession>
<evidence type="ECO:0000313" key="2">
    <source>
        <dbReference type="EMBL" id="CAF1662459.1"/>
    </source>
</evidence>
<dbReference type="Proteomes" id="UP000663828">
    <property type="component" value="Unassembled WGS sequence"/>
</dbReference>
<evidence type="ECO:0000313" key="3">
    <source>
        <dbReference type="Proteomes" id="UP000663828"/>
    </source>
</evidence>
<keyword evidence="3" id="KW-1185">Reference proteome</keyword>
<comment type="caution">
    <text evidence="2">The sequence shown here is derived from an EMBL/GenBank/DDBJ whole genome shotgun (WGS) entry which is preliminary data.</text>
</comment>
<evidence type="ECO:0000313" key="1">
    <source>
        <dbReference type="EMBL" id="CAF1548795.1"/>
    </source>
</evidence>
<organism evidence="2 3">
    <name type="scientific">Adineta ricciae</name>
    <name type="common">Rotifer</name>
    <dbReference type="NCBI Taxonomy" id="249248"/>
    <lineage>
        <taxon>Eukaryota</taxon>
        <taxon>Metazoa</taxon>
        <taxon>Spiralia</taxon>
        <taxon>Gnathifera</taxon>
        <taxon>Rotifera</taxon>
        <taxon>Eurotatoria</taxon>
        <taxon>Bdelloidea</taxon>
        <taxon>Adinetida</taxon>
        <taxon>Adinetidae</taxon>
        <taxon>Adineta</taxon>
    </lineage>
</organism>
<dbReference type="EMBL" id="CAJNOJ010001301">
    <property type="protein sequence ID" value="CAF1548795.1"/>
    <property type="molecule type" value="Genomic_DNA"/>
</dbReference>
<gene>
    <name evidence="1" type="ORF">EDS130_LOCUS45850</name>
    <name evidence="2" type="ORF">XAT740_LOCUS57136</name>
</gene>
<proteinExistence type="predicted"/>
<dbReference type="Proteomes" id="UP000663852">
    <property type="component" value="Unassembled WGS sequence"/>
</dbReference>
<name>A0A816FK08_ADIRI</name>
<dbReference type="AlphaFoldDB" id="A0A816FK08"/>
<protein>
    <submittedName>
        <fullName evidence="2">Uncharacterized protein</fullName>
    </submittedName>
</protein>
<reference evidence="2" key="1">
    <citation type="submission" date="2021-02" db="EMBL/GenBank/DDBJ databases">
        <authorList>
            <person name="Nowell W R."/>
        </authorList>
    </citation>
    <scope>NUCLEOTIDE SEQUENCE</scope>
</reference>
<dbReference type="EMBL" id="CAJNOR010011594">
    <property type="protein sequence ID" value="CAF1662459.1"/>
    <property type="molecule type" value="Genomic_DNA"/>
</dbReference>